<evidence type="ECO:0000313" key="2">
    <source>
        <dbReference type="Proteomes" id="UP000322873"/>
    </source>
</evidence>
<proteinExistence type="predicted"/>
<comment type="caution">
    <text evidence="1">The sequence shown here is derived from an EMBL/GenBank/DDBJ whole genome shotgun (WGS) entry which is preliminary data.</text>
</comment>
<evidence type="ECO:0000313" key="1">
    <source>
        <dbReference type="EMBL" id="KAA8565702.1"/>
    </source>
</evidence>
<name>A0A5M9JCS7_MONFR</name>
<accession>A0A5M9JCS7</accession>
<dbReference type="EMBL" id="VICG01000013">
    <property type="protein sequence ID" value="KAA8565702.1"/>
    <property type="molecule type" value="Genomic_DNA"/>
</dbReference>
<keyword evidence="2" id="KW-1185">Reference proteome</keyword>
<protein>
    <submittedName>
        <fullName evidence="1">Uncharacterized protein</fullName>
    </submittedName>
</protein>
<dbReference type="Proteomes" id="UP000322873">
    <property type="component" value="Unassembled WGS sequence"/>
</dbReference>
<organism evidence="1 2">
    <name type="scientific">Monilinia fructicola</name>
    <name type="common">Brown rot fungus</name>
    <name type="synonym">Ciboria fructicola</name>
    <dbReference type="NCBI Taxonomy" id="38448"/>
    <lineage>
        <taxon>Eukaryota</taxon>
        <taxon>Fungi</taxon>
        <taxon>Dikarya</taxon>
        <taxon>Ascomycota</taxon>
        <taxon>Pezizomycotina</taxon>
        <taxon>Leotiomycetes</taxon>
        <taxon>Helotiales</taxon>
        <taxon>Sclerotiniaceae</taxon>
        <taxon>Monilinia</taxon>
    </lineage>
</organism>
<reference evidence="1 2" key="1">
    <citation type="submission" date="2019-06" db="EMBL/GenBank/DDBJ databases">
        <title>Genome Sequence of the Brown Rot Fungal Pathogen Monilinia fructicola.</title>
        <authorList>
            <person name="De Miccolis Angelini R.M."/>
            <person name="Landi L."/>
            <person name="Abate D."/>
            <person name="Pollastro S."/>
            <person name="Romanazzi G."/>
            <person name="Faretra F."/>
        </authorList>
    </citation>
    <scope>NUCLEOTIDE SEQUENCE [LARGE SCALE GENOMIC DNA]</scope>
    <source>
        <strain evidence="1 2">Mfrc123</strain>
    </source>
</reference>
<dbReference type="AlphaFoldDB" id="A0A5M9JCS7"/>
<gene>
    <name evidence="1" type="ORF">EYC84_009546</name>
</gene>
<sequence length="79" mass="8874">MAGQSRSHLVFGRSARESMFCSMVCGLEFESTVRSLASAVVFLLRLNIVSEVLWHKDRNSCAIDIFQKHQQRDAEKTGG</sequence>